<dbReference type="Pfam" id="PF06023">
    <property type="entry name" value="Csa1"/>
    <property type="match status" value="1"/>
</dbReference>
<protein>
    <submittedName>
        <fullName evidence="1">DUF911 domain-containing protein</fullName>
    </submittedName>
</protein>
<organism evidence="1">
    <name type="scientific">Archaeoglobus fulgidus</name>
    <dbReference type="NCBI Taxonomy" id="2234"/>
    <lineage>
        <taxon>Archaea</taxon>
        <taxon>Methanobacteriati</taxon>
        <taxon>Methanobacteriota</taxon>
        <taxon>Archaeoglobi</taxon>
        <taxon>Archaeoglobales</taxon>
        <taxon>Archaeoglobaceae</taxon>
        <taxon>Archaeoglobus</taxon>
    </lineage>
</organism>
<reference evidence="1" key="1">
    <citation type="journal article" date="2020" name="mSystems">
        <title>Genome- and Community-Level Interaction Insights into Carbon Utilization and Element Cycling Functions of Hydrothermarchaeota in Hydrothermal Sediment.</title>
        <authorList>
            <person name="Zhou Z."/>
            <person name="Liu Y."/>
            <person name="Xu W."/>
            <person name="Pan J."/>
            <person name="Luo Z.H."/>
            <person name="Li M."/>
        </authorList>
    </citation>
    <scope>NUCLEOTIDE SEQUENCE [LARGE SCALE GENOMIC DNA]</scope>
    <source>
        <strain evidence="1">SpSt-26</strain>
    </source>
</reference>
<accession>A0A7J2TI75</accession>
<dbReference type="InterPro" id="IPR009260">
    <property type="entry name" value="CRISPR-ass_Csa1"/>
</dbReference>
<comment type="caution">
    <text evidence="1">The sequence shown here is derived from an EMBL/GenBank/DDBJ whole genome shotgun (WGS) entry which is preliminary data.</text>
</comment>
<name>A0A7J2TI75_ARCFL</name>
<gene>
    <name evidence="1" type="ORF">ENP88_02660</name>
</gene>
<dbReference type="EMBL" id="DSLA01000041">
    <property type="protein sequence ID" value="HEH35058.1"/>
    <property type="molecule type" value="Genomic_DNA"/>
</dbReference>
<dbReference type="AlphaFoldDB" id="A0A7J2TI75"/>
<evidence type="ECO:0000313" key="1">
    <source>
        <dbReference type="EMBL" id="HEH35058.1"/>
    </source>
</evidence>
<sequence>MYLICGNYCSTSRDVYYLAMVEKVKAEADFPVTLGKAVHEAIAEAIKQSKKLKFDADPPEYDDERINRAVKLI</sequence>
<proteinExistence type="predicted"/>